<evidence type="ECO:0000313" key="3">
    <source>
        <dbReference type="Proteomes" id="UP000433788"/>
    </source>
</evidence>
<proteinExistence type="predicted"/>
<evidence type="ECO:0000313" key="2">
    <source>
        <dbReference type="EMBL" id="MRH78788.1"/>
    </source>
</evidence>
<dbReference type="Proteomes" id="UP000433788">
    <property type="component" value="Unassembled WGS sequence"/>
</dbReference>
<evidence type="ECO:0000256" key="1">
    <source>
        <dbReference type="SAM" id="Phobius"/>
    </source>
</evidence>
<keyword evidence="1" id="KW-1133">Transmembrane helix</keyword>
<dbReference type="AlphaFoldDB" id="A0A6N7QUF7"/>
<dbReference type="RefSeq" id="WP_153719814.1">
    <property type="nucleotide sequence ID" value="NZ_WJPP01000004.1"/>
</dbReference>
<evidence type="ECO:0008006" key="4">
    <source>
        <dbReference type="Google" id="ProtNLM"/>
    </source>
</evidence>
<dbReference type="EMBL" id="WJPP01000004">
    <property type="protein sequence ID" value="MRH78788.1"/>
    <property type="molecule type" value="Genomic_DNA"/>
</dbReference>
<reference evidence="2 3" key="1">
    <citation type="submission" date="2019-11" db="EMBL/GenBank/DDBJ databases">
        <authorList>
            <person name="Zhang X.Y."/>
        </authorList>
    </citation>
    <scope>NUCLEOTIDE SEQUENCE [LARGE SCALE GENOMIC DNA]</scope>
    <source>
        <strain evidence="2 3">C176</strain>
    </source>
</reference>
<gene>
    <name evidence="2" type="ORF">GH984_08720</name>
</gene>
<keyword evidence="1" id="KW-0812">Transmembrane</keyword>
<protein>
    <recommendedName>
        <fullName evidence="4">DUF4175 domain-containing protein</fullName>
    </recommendedName>
</protein>
<organism evidence="2 3">
    <name type="scientific">Spiribacter salilacus</name>
    <dbReference type="NCBI Taxonomy" id="2664894"/>
    <lineage>
        <taxon>Bacteria</taxon>
        <taxon>Pseudomonadati</taxon>
        <taxon>Pseudomonadota</taxon>
        <taxon>Gammaproteobacteria</taxon>
        <taxon>Chromatiales</taxon>
        <taxon>Ectothiorhodospiraceae</taxon>
        <taxon>Spiribacter</taxon>
    </lineage>
</organism>
<comment type="caution">
    <text evidence="2">The sequence shown here is derived from an EMBL/GenBank/DDBJ whole genome shotgun (WGS) entry which is preliminary data.</text>
</comment>
<accession>A0A6N7QUF7</accession>
<keyword evidence="3" id="KW-1185">Reference proteome</keyword>
<name>A0A6N7QUF7_9GAMM</name>
<keyword evidence="1" id="KW-0472">Membrane</keyword>
<feature type="transmembrane region" description="Helical" evidence="1">
    <location>
        <begin position="35"/>
        <end position="58"/>
    </location>
</feature>
<feature type="transmembrane region" description="Helical" evidence="1">
    <location>
        <begin position="9"/>
        <end position="29"/>
    </location>
</feature>
<sequence>MTILSKRSLWLIVMALLVVAGVYVPYGLLGGSSPSFMIAGFWLLFGVGVAIMVILGTARWKDES</sequence>